<sequence>MTKLRLSSDSEDDAPRKFRKVSNQQQIEHTGNLNGTVSSLRRCSLTQPLNEVEPKSQLLTPERDVRSNNDEPTNFDEHSSSVGADTDNSAEESSDDSDIEESLKSPRPENLQQMSDYINELKERLKSKAFMMKYWRDSTMRLEKEVEDLKAKLEAANEELLEIFWSSL</sequence>
<proteinExistence type="predicted"/>
<protein>
    <submittedName>
        <fullName evidence="2">Uncharacterized protein</fullName>
    </submittedName>
</protein>
<organism evidence="2 3">
    <name type="scientific">Gibberella nygamai</name>
    <name type="common">Bean root rot disease fungus</name>
    <name type="synonym">Fusarium nygamai</name>
    <dbReference type="NCBI Taxonomy" id="42673"/>
    <lineage>
        <taxon>Eukaryota</taxon>
        <taxon>Fungi</taxon>
        <taxon>Dikarya</taxon>
        <taxon>Ascomycota</taxon>
        <taxon>Pezizomycotina</taxon>
        <taxon>Sordariomycetes</taxon>
        <taxon>Hypocreomycetidae</taxon>
        <taxon>Hypocreales</taxon>
        <taxon>Nectriaceae</taxon>
        <taxon>Fusarium</taxon>
        <taxon>Fusarium fujikuroi species complex</taxon>
    </lineage>
</organism>
<comment type="caution">
    <text evidence="2">The sequence shown here is derived from an EMBL/GenBank/DDBJ whole genome shotgun (WGS) entry which is preliminary data.</text>
</comment>
<accession>A0A2K0W6T5</accession>
<reference evidence="2 3" key="1">
    <citation type="submission" date="2017-06" db="EMBL/GenBank/DDBJ databases">
        <title>Genome of Fusarium nygamai isolate CS10214.</title>
        <authorList>
            <person name="Gardiner D.M."/>
            <person name="Obanor F."/>
            <person name="Kazan K."/>
        </authorList>
    </citation>
    <scope>NUCLEOTIDE SEQUENCE [LARGE SCALE GENOMIC DNA]</scope>
    <source>
        <strain evidence="2 3">CS10214</strain>
    </source>
</reference>
<gene>
    <name evidence="2" type="ORF">FNYG_08692</name>
</gene>
<feature type="compositionally biased region" description="Acidic residues" evidence="1">
    <location>
        <begin position="88"/>
        <end position="100"/>
    </location>
</feature>
<dbReference type="Proteomes" id="UP000236664">
    <property type="component" value="Unassembled WGS sequence"/>
</dbReference>
<name>A0A2K0W6T5_GIBNY</name>
<dbReference type="AlphaFoldDB" id="A0A2K0W6T5"/>
<feature type="compositionally biased region" description="Basic and acidic residues" evidence="1">
    <location>
        <begin position="61"/>
        <end position="79"/>
    </location>
</feature>
<evidence type="ECO:0000256" key="1">
    <source>
        <dbReference type="SAM" id="MobiDB-lite"/>
    </source>
</evidence>
<evidence type="ECO:0000313" key="3">
    <source>
        <dbReference type="Proteomes" id="UP000236664"/>
    </source>
</evidence>
<evidence type="ECO:0000313" key="2">
    <source>
        <dbReference type="EMBL" id="PNP77966.1"/>
    </source>
</evidence>
<dbReference type="OrthoDB" id="5087325at2759"/>
<feature type="region of interest" description="Disordered" evidence="1">
    <location>
        <begin position="1"/>
        <end position="113"/>
    </location>
</feature>
<dbReference type="EMBL" id="MTQA01000119">
    <property type="protein sequence ID" value="PNP77966.1"/>
    <property type="molecule type" value="Genomic_DNA"/>
</dbReference>
<feature type="compositionally biased region" description="Polar residues" evidence="1">
    <location>
        <begin position="21"/>
        <end position="49"/>
    </location>
</feature>
<keyword evidence="3" id="KW-1185">Reference proteome</keyword>